<keyword evidence="2" id="KW-1185">Reference proteome</keyword>
<dbReference type="Proteomes" id="UP001187192">
    <property type="component" value="Unassembled WGS sequence"/>
</dbReference>
<evidence type="ECO:0000313" key="2">
    <source>
        <dbReference type="Proteomes" id="UP001187192"/>
    </source>
</evidence>
<comment type="caution">
    <text evidence="1">The sequence shown here is derived from an EMBL/GenBank/DDBJ whole genome shotgun (WGS) entry which is preliminary data.</text>
</comment>
<dbReference type="EMBL" id="BTGU01000145">
    <property type="protein sequence ID" value="GMN63208.1"/>
    <property type="molecule type" value="Genomic_DNA"/>
</dbReference>
<gene>
    <name evidence="1" type="ORF">TIFTF001_032285</name>
</gene>
<dbReference type="AlphaFoldDB" id="A0AA88DX72"/>
<sequence>MVDLVKFYLKPPLSSDLTSKTFAFSWPEYSVELVVWFSGRERTSRGSGCSGQPGRIGYLGHPVGTLACRSYWPNRPAPRVPRPSTVGGKASCASSTKGQQCPPGWLDAGGDMTHCSDRWAAPVADGREGRACISREVVGGAEQYCPRTILPEHLVCPGESKFCPIDSPGRFESGWPTKVREVESSFYVAENSRIGHLVVGADHSINICNSNKIINKKDLLP</sequence>
<proteinExistence type="predicted"/>
<evidence type="ECO:0000313" key="1">
    <source>
        <dbReference type="EMBL" id="GMN63208.1"/>
    </source>
</evidence>
<accession>A0AA88DX72</accession>
<protein>
    <submittedName>
        <fullName evidence="1">Uncharacterized protein</fullName>
    </submittedName>
</protein>
<reference evidence="1" key="1">
    <citation type="submission" date="2023-07" db="EMBL/GenBank/DDBJ databases">
        <title>draft genome sequence of fig (Ficus carica).</title>
        <authorList>
            <person name="Takahashi T."/>
            <person name="Nishimura K."/>
        </authorList>
    </citation>
    <scope>NUCLEOTIDE SEQUENCE</scope>
</reference>
<organism evidence="1 2">
    <name type="scientific">Ficus carica</name>
    <name type="common">Common fig</name>
    <dbReference type="NCBI Taxonomy" id="3494"/>
    <lineage>
        <taxon>Eukaryota</taxon>
        <taxon>Viridiplantae</taxon>
        <taxon>Streptophyta</taxon>
        <taxon>Embryophyta</taxon>
        <taxon>Tracheophyta</taxon>
        <taxon>Spermatophyta</taxon>
        <taxon>Magnoliopsida</taxon>
        <taxon>eudicotyledons</taxon>
        <taxon>Gunneridae</taxon>
        <taxon>Pentapetalae</taxon>
        <taxon>rosids</taxon>
        <taxon>fabids</taxon>
        <taxon>Rosales</taxon>
        <taxon>Moraceae</taxon>
        <taxon>Ficeae</taxon>
        <taxon>Ficus</taxon>
    </lineage>
</organism>
<name>A0AA88DX72_FICCA</name>